<accession>A0A2S9JAT7</accession>
<organism evidence="6 7">
    <name type="scientific">Phyllobacterium myrsinacearum</name>
    <dbReference type="NCBI Taxonomy" id="28101"/>
    <lineage>
        <taxon>Bacteria</taxon>
        <taxon>Pseudomonadati</taxon>
        <taxon>Pseudomonadota</taxon>
        <taxon>Alphaproteobacteria</taxon>
        <taxon>Hyphomicrobiales</taxon>
        <taxon>Phyllobacteriaceae</taxon>
        <taxon>Phyllobacterium</taxon>
    </lineage>
</organism>
<dbReference type="NCBIfam" id="TIGR03696">
    <property type="entry name" value="Rhs_assc_core"/>
    <property type="match status" value="1"/>
</dbReference>
<sequence length="1562" mass="172548">MMPDGGETQIAWRMGKQVYVTTRDGESTGEEVGNAKARVRVDAVAGQEDADHAKLRQEQIGRLNEMIEGAKNAPDSAFEPTWAGDGPPPMEGPNRQETIAMYEREKAALEAGRPVYTLGDNIKNVAMAPVRMVEGLFGLGKELVVNNAKQTYGGITYIKGVVTGDDKVRDEGAEMAKSGIAGNLEVGKAIVSSPVTMVVGMAKQASVGDWGTGVGDTALLFAPVPKLGRAGTGIAKVGEEAGPLVKSAEQATAEALAKRAAAEEAAAKAARETEAAKKTLTEEENVKPKKDPEENPAKNCITCTSQPVAFATGAKVLHTPEFHMGWTIALALYRNYSSDLGVDGPLGRNRTGPLDETIERLADGTLLYRMASSLEAIFATPTPIPGYFSRNVKYSHLGLAADARRRLILKDRGLRKTFRKFPDGLWRLEYIKDRNGNTVAFERDAAGHLERLVHPDGLSLHFFNDASGRRQAIDVVACDGSRKALLSYAYDADGNMVSAANQYGPSHIYTYDAKGRMTGCSDGAKLDSTYVYDENDRVIAVNTRDSTFRYRMAYEAEKNRTTYIPVNRPDATTTVHYNDDRRTTAETDGLGHTRYFEYGPNGEKTAEIDAEGNRTSYRYDDNGNVAAITDAEGRETLYYWSSDGDLQIMFDAESNRWLYEHDDKGNLVSTQNPLGFRTDIVNDAAGQPTGIMRHDGLIEQRDYDEYHRLIGVRSFSGEKTVFERDAFGRVTSIVDPAGGATLFAYADQRGGDFWEAVTTARPDGVVTSRSFDADQAVVRATDGEGRTTTYRFGEFDLLQELEDPKGGLLRFKYDHFGKLINVENQNGLHWTFQRDAAGRVVSETDFDGLTISHVYDAADRFVETRYADGAHLKFSYDKTGALTREEAFAPDSTAPQDITRYWYDGRGLVVRAENASALIEFERDKLGAIVAETANGRRAGNVYDCCGNRVERAIGERLVKSIYDPLGAIKSLVIADHAPLAFSRDRLGQETRRESAAGFRLVQSYDLAGQLLLQSAGRAINGGGGIAGTRATGAVDPRHVAPVTERSYQWNKVFAPLAIHDQLFGATVYDYDGNGQVTAARTDELSSSDQDGSRTLTTERFQYDAALNIVGVASGFGSRFGRSTRRPEDGFSTVLSTPGGRIKVSRGPQNEKIFLTHDERGRVVKRRVERAGFRPKAWAYGWDAKDRMISCVTPEGETWVYAYDPFGRRLWKVRTFTEAEKQHYARLFPDVIRTASDADRESYYLEEAKLRGLRVQEARPPIIGVHYFWDGNVLAEQAPFRLDGTVDWDGAIGWHFEPDSFRPLAKENPDGSLLYIVTDHLGTPREMFDEAGKLQWAASYNVWGKVKSLKTPLTSGNAAVSMDAMESGLEGDVAVLACPFRFQGQYEDAETGLYFNHFRYYDPLAGQYISPDPIGLAGGTRRHGYVERPTIFVDPFGLDPHEARISVYDSKGDLRYTEALKSGGTNPGRTLSWPEQIMTHTESASIFNERIQPGDRVIYTEARLPPCFGCRGNMNDAAVNKNISIEYNWVDKNGVAHQWKTDPQKAAKALAKRERRNQKQCC</sequence>
<feature type="region of interest" description="Disordered" evidence="2">
    <location>
        <begin position="270"/>
        <end position="298"/>
    </location>
</feature>
<evidence type="ECO:0000259" key="3">
    <source>
        <dbReference type="Pfam" id="PF03527"/>
    </source>
</evidence>
<comment type="caution">
    <text evidence="6">The sequence shown here is derived from an EMBL/GenBank/DDBJ whole genome shotgun (WGS) entry which is preliminary data.</text>
</comment>
<dbReference type="NCBIfam" id="TIGR01643">
    <property type="entry name" value="YD_repeat_2x"/>
    <property type="match status" value="3"/>
</dbReference>
<reference evidence="6 7" key="1">
    <citation type="submission" date="2018-02" db="EMBL/GenBank/DDBJ databases">
        <title>The draft genome of Phyllobacterium myrsinacearum DSM5892.</title>
        <authorList>
            <person name="Li L."/>
            <person name="Liu L."/>
            <person name="Zhang X."/>
            <person name="Wang T."/>
        </authorList>
    </citation>
    <scope>NUCLEOTIDE SEQUENCE [LARGE SCALE GENOMIC DNA]</scope>
    <source>
        <strain evidence="6 7">DSM 5892</strain>
    </source>
</reference>
<protein>
    <recommendedName>
        <fullName evidence="8">Sugar-binding protein</fullName>
    </recommendedName>
</protein>
<dbReference type="Pfam" id="PF14427">
    <property type="entry name" value="Pput2613-deam"/>
    <property type="match status" value="1"/>
</dbReference>
<dbReference type="Pfam" id="PF03527">
    <property type="entry name" value="RHS"/>
    <property type="match status" value="1"/>
</dbReference>
<name>A0A2S9JAT7_9HYPH</name>
<evidence type="ECO:0000313" key="6">
    <source>
        <dbReference type="EMBL" id="PRD49869.1"/>
    </source>
</evidence>
<dbReference type="OrthoDB" id="6057489at2"/>
<feature type="compositionally biased region" description="Basic and acidic residues" evidence="2">
    <location>
        <begin position="270"/>
        <end position="296"/>
    </location>
</feature>
<dbReference type="Proteomes" id="UP000238563">
    <property type="component" value="Unassembled WGS sequence"/>
</dbReference>
<evidence type="ECO:0000259" key="4">
    <source>
        <dbReference type="Pfam" id="PF20148"/>
    </source>
</evidence>
<keyword evidence="1" id="KW-0677">Repeat</keyword>
<evidence type="ECO:0000256" key="2">
    <source>
        <dbReference type="SAM" id="MobiDB-lite"/>
    </source>
</evidence>
<feature type="domain" description="Teneurin-like YD-shell" evidence="5">
    <location>
        <begin position="458"/>
        <end position="545"/>
    </location>
</feature>
<evidence type="ECO:0008006" key="8">
    <source>
        <dbReference type="Google" id="ProtNLM"/>
    </source>
</evidence>
<feature type="domain" description="DUF6531" evidence="4">
    <location>
        <begin position="306"/>
        <end position="373"/>
    </location>
</feature>
<evidence type="ECO:0000313" key="7">
    <source>
        <dbReference type="Proteomes" id="UP000238563"/>
    </source>
</evidence>
<proteinExistence type="predicted"/>
<dbReference type="InterPro" id="IPR056823">
    <property type="entry name" value="TEN-like_YD-shell"/>
</dbReference>
<feature type="domain" description="RHS protein conserved region" evidence="3">
    <location>
        <begin position="1315"/>
        <end position="1346"/>
    </location>
</feature>
<gene>
    <name evidence="6" type="ORF">C5750_23880</name>
</gene>
<dbReference type="PANTHER" id="PTHR32305:SF15">
    <property type="entry name" value="PROTEIN RHSA-RELATED"/>
    <property type="match status" value="1"/>
</dbReference>
<dbReference type="InterPro" id="IPR006530">
    <property type="entry name" value="YD"/>
</dbReference>
<evidence type="ECO:0000256" key="1">
    <source>
        <dbReference type="ARBA" id="ARBA00022737"/>
    </source>
</evidence>
<dbReference type="Gene3D" id="2.180.10.10">
    <property type="entry name" value="RHS repeat-associated core"/>
    <property type="match status" value="3"/>
</dbReference>
<dbReference type="InterPro" id="IPR001826">
    <property type="entry name" value="RHS"/>
</dbReference>
<dbReference type="Pfam" id="PF05593">
    <property type="entry name" value="RHS_repeat"/>
    <property type="match status" value="3"/>
</dbReference>
<dbReference type="InterPro" id="IPR050708">
    <property type="entry name" value="T6SS_VgrG/RHS"/>
</dbReference>
<dbReference type="PANTHER" id="PTHR32305">
    <property type="match status" value="1"/>
</dbReference>
<dbReference type="SUPFAM" id="SSF69304">
    <property type="entry name" value="Tricorn protease N-terminal domain"/>
    <property type="match status" value="1"/>
</dbReference>
<dbReference type="InterPro" id="IPR027472">
    <property type="entry name" value="Pput2613-NH3ase"/>
</dbReference>
<dbReference type="InterPro" id="IPR022385">
    <property type="entry name" value="Rhs_assc_core"/>
</dbReference>
<dbReference type="Pfam" id="PF20148">
    <property type="entry name" value="DUF6531"/>
    <property type="match status" value="1"/>
</dbReference>
<dbReference type="Pfam" id="PF25023">
    <property type="entry name" value="TEN_YD-shell"/>
    <property type="match status" value="1"/>
</dbReference>
<evidence type="ECO:0000259" key="5">
    <source>
        <dbReference type="Pfam" id="PF25023"/>
    </source>
</evidence>
<dbReference type="InterPro" id="IPR031325">
    <property type="entry name" value="RHS_repeat"/>
</dbReference>
<dbReference type="InterPro" id="IPR045351">
    <property type="entry name" value="DUF6531"/>
</dbReference>
<keyword evidence="7" id="KW-1185">Reference proteome</keyword>
<dbReference type="EMBL" id="PVBT01000009">
    <property type="protein sequence ID" value="PRD49869.1"/>
    <property type="molecule type" value="Genomic_DNA"/>
</dbReference>